<evidence type="ECO:0000259" key="2">
    <source>
        <dbReference type="Pfam" id="PF04884"/>
    </source>
</evidence>
<dbReference type="PANTHER" id="PTHR12770:SF20">
    <property type="entry name" value="PROTEIN ROOT UVB SENSITIVE 6"/>
    <property type="match status" value="1"/>
</dbReference>
<accession>A0A150G2G0</accession>
<name>A0A150G2G0_GONPE</name>
<dbReference type="AlphaFoldDB" id="A0A150G2G0"/>
<dbReference type="InterPro" id="IPR006968">
    <property type="entry name" value="RUS_fam"/>
</dbReference>
<feature type="domain" description="Protein root UVB sensitive/RUS" evidence="2">
    <location>
        <begin position="7"/>
        <end position="246"/>
    </location>
</feature>
<dbReference type="InterPro" id="IPR054549">
    <property type="entry name" value="UVB_sens_RUS_dom"/>
</dbReference>
<comment type="caution">
    <text evidence="4">The sequence shown here is derived from an EMBL/GenBank/DDBJ whole genome shotgun (WGS) entry which is preliminary data.</text>
</comment>
<comment type="similarity">
    <text evidence="1">Belongs to the RUS1 family.</text>
</comment>
<dbReference type="PANTHER" id="PTHR12770">
    <property type="entry name" value="RUS1 FAMILY PROTEIN C16ORF58"/>
    <property type="match status" value="1"/>
</dbReference>
<reference evidence="5" key="1">
    <citation type="journal article" date="2016" name="Nat. Commun.">
        <title>The Gonium pectorale genome demonstrates co-option of cell cycle regulation during the evolution of multicellularity.</title>
        <authorList>
            <person name="Hanschen E.R."/>
            <person name="Marriage T.N."/>
            <person name="Ferris P.J."/>
            <person name="Hamaji T."/>
            <person name="Toyoda A."/>
            <person name="Fujiyama A."/>
            <person name="Neme R."/>
            <person name="Noguchi H."/>
            <person name="Minakuchi Y."/>
            <person name="Suzuki M."/>
            <person name="Kawai-Toyooka H."/>
            <person name="Smith D.R."/>
            <person name="Sparks H."/>
            <person name="Anderson J."/>
            <person name="Bakaric R."/>
            <person name="Luria V."/>
            <person name="Karger A."/>
            <person name="Kirschner M.W."/>
            <person name="Durand P.M."/>
            <person name="Michod R.E."/>
            <person name="Nozaki H."/>
            <person name="Olson B.J."/>
        </authorList>
    </citation>
    <scope>NUCLEOTIDE SEQUENCE [LARGE SCALE GENOMIC DNA]</scope>
    <source>
        <strain evidence="5">NIES-2863</strain>
    </source>
</reference>
<feature type="domain" description="Root UVB sensitive protein C-terminal" evidence="3">
    <location>
        <begin position="250"/>
        <end position="333"/>
    </location>
</feature>
<keyword evidence="5" id="KW-1185">Reference proteome</keyword>
<evidence type="ECO:0000313" key="5">
    <source>
        <dbReference type="Proteomes" id="UP000075714"/>
    </source>
</evidence>
<evidence type="ECO:0000313" key="4">
    <source>
        <dbReference type="EMBL" id="KXZ44004.1"/>
    </source>
</evidence>
<dbReference type="Pfam" id="PF04884">
    <property type="entry name" value="UVB_sens_prot"/>
    <property type="match status" value="1"/>
</dbReference>
<dbReference type="Pfam" id="PF24160">
    <property type="entry name" value="UVB_sens_C"/>
    <property type="match status" value="1"/>
</dbReference>
<gene>
    <name evidence="4" type="ORF">GPECTOR_75g728</name>
</gene>
<evidence type="ECO:0000256" key="1">
    <source>
        <dbReference type="ARBA" id="ARBA00007558"/>
    </source>
</evidence>
<sequence>MDERQTHQDLLRSLVHAYLLPNGFPDSVAPQYGPYMAWRGVQYFFGGAISVFTTQSLLGALGVAGRYSGEAAAAINWVIKDGAGRLGRLLFARWGRELDCELKQFRLAGDLLMEAGAALELATIYAPPAFLPLACTANLSKNLAAVAASSTRAPIYRTFALQNNLADITAKASRTPHPTGESVANLADILGTVAGILLSRAALPRLPTFCTLSAGYLIASRREVDSVELPYMNRARLAYSCRRYLECGAVPGVAEANQREPLLPWGRYNQGRLVLGATVEAACSGPSELRSAAGLFREGSYRYMVTYRPDTKKAYVLLREGATAMDCLHASFFGHAAVACMYPDFVAQAERQGWKLQQTMLNPRESRVLRVTPLQA</sequence>
<dbReference type="OrthoDB" id="364779at2759"/>
<dbReference type="EMBL" id="LSYV01000076">
    <property type="protein sequence ID" value="KXZ44004.1"/>
    <property type="molecule type" value="Genomic_DNA"/>
</dbReference>
<proteinExistence type="inferred from homology"/>
<evidence type="ECO:0000259" key="3">
    <source>
        <dbReference type="Pfam" id="PF24160"/>
    </source>
</evidence>
<dbReference type="Proteomes" id="UP000075714">
    <property type="component" value="Unassembled WGS sequence"/>
</dbReference>
<protein>
    <submittedName>
        <fullName evidence="4">Uncharacterized protein</fullName>
    </submittedName>
</protein>
<dbReference type="InterPro" id="IPR055412">
    <property type="entry name" value="UVB_sens_C"/>
</dbReference>
<organism evidence="4 5">
    <name type="scientific">Gonium pectorale</name>
    <name type="common">Green alga</name>
    <dbReference type="NCBI Taxonomy" id="33097"/>
    <lineage>
        <taxon>Eukaryota</taxon>
        <taxon>Viridiplantae</taxon>
        <taxon>Chlorophyta</taxon>
        <taxon>core chlorophytes</taxon>
        <taxon>Chlorophyceae</taxon>
        <taxon>CS clade</taxon>
        <taxon>Chlamydomonadales</taxon>
        <taxon>Volvocaceae</taxon>
        <taxon>Gonium</taxon>
    </lineage>
</organism>